<dbReference type="InterPro" id="IPR002350">
    <property type="entry name" value="Kazal_dom"/>
</dbReference>
<feature type="transmembrane region" description="Helical" evidence="8">
    <location>
        <begin position="182"/>
        <end position="208"/>
    </location>
</feature>
<comment type="similarity">
    <text evidence="2 8">Belongs to the organo anion transporter (TC 2.A.60) family.</text>
</comment>
<feature type="transmembrane region" description="Helical" evidence="8">
    <location>
        <begin position="273"/>
        <end position="296"/>
    </location>
</feature>
<evidence type="ECO:0000256" key="2">
    <source>
        <dbReference type="ARBA" id="ARBA00009657"/>
    </source>
</evidence>
<dbReference type="Pfam" id="PF03137">
    <property type="entry name" value="OATP"/>
    <property type="match status" value="1"/>
</dbReference>
<dbReference type="GO" id="GO:0006811">
    <property type="term" value="P:monoatomic ion transport"/>
    <property type="evidence" value="ECO:0007669"/>
    <property type="project" value="UniProtKB-KW"/>
</dbReference>
<evidence type="ECO:0000256" key="7">
    <source>
        <dbReference type="ARBA" id="ARBA00023157"/>
    </source>
</evidence>
<evidence type="ECO:0000313" key="11">
    <source>
        <dbReference type="EMBL" id="KAI1723390.1"/>
    </source>
</evidence>
<dbReference type="EMBL" id="JAKKPZ010000003">
    <property type="protein sequence ID" value="KAI1723390.1"/>
    <property type="molecule type" value="Genomic_DNA"/>
</dbReference>
<dbReference type="InterPro" id="IPR036259">
    <property type="entry name" value="MFS_trans_sf"/>
</dbReference>
<feature type="region of interest" description="Disordered" evidence="9">
    <location>
        <begin position="329"/>
        <end position="368"/>
    </location>
</feature>
<accession>A0AAD4NAB6</accession>
<dbReference type="GO" id="GO:0043252">
    <property type="term" value="P:sodium-independent organic anion transport"/>
    <property type="evidence" value="ECO:0007669"/>
    <property type="project" value="TreeGrafter"/>
</dbReference>
<evidence type="ECO:0000256" key="4">
    <source>
        <dbReference type="ARBA" id="ARBA00022692"/>
    </source>
</evidence>
<dbReference type="NCBIfam" id="TIGR00805">
    <property type="entry name" value="oat"/>
    <property type="match status" value="1"/>
</dbReference>
<evidence type="ECO:0000256" key="1">
    <source>
        <dbReference type="ARBA" id="ARBA00004651"/>
    </source>
</evidence>
<dbReference type="PROSITE" id="PS51465">
    <property type="entry name" value="KAZAL_2"/>
    <property type="match status" value="1"/>
</dbReference>
<dbReference type="SUPFAM" id="SSF103473">
    <property type="entry name" value="MFS general substrate transporter"/>
    <property type="match status" value="1"/>
</dbReference>
<feature type="transmembrane region" description="Helical" evidence="8">
    <location>
        <begin position="20"/>
        <end position="40"/>
    </location>
</feature>
<dbReference type="AlphaFoldDB" id="A0AAD4NAB6"/>
<evidence type="ECO:0000256" key="9">
    <source>
        <dbReference type="SAM" id="MobiDB-lite"/>
    </source>
</evidence>
<keyword evidence="8" id="KW-0813">Transport</keyword>
<dbReference type="PANTHER" id="PTHR11388">
    <property type="entry name" value="ORGANIC ANION TRANSPORTER"/>
    <property type="match status" value="1"/>
</dbReference>
<dbReference type="InterPro" id="IPR004156">
    <property type="entry name" value="OATP"/>
</dbReference>
<dbReference type="Proteomes" id="UP001201812">
    <property type="component" value="Unassembled WGS sequence"/>
</dbReference>
<keyword evidence="4 8" id="KW-0812">Transmembrane</keyword>
<feature type="domain" description="Kazal-like" evidence="10">
    <location>
        <begin position="102"/>
        <end position="160"/>
    </location>
</feature>
<dbReference type="GO" id="GO:0016323">
    <property type="term" value="C:basolateral plasma membrane"/>
    <property type="evidence" value="ECO:0007669"/>
    <property type="project" value="TreeGrafter"/>
</dbReference>
<keyword evidence="3" id="KW-1003">Cell membrane</keyword>
<dbReference type="PANTHER" id="PTHR11388:SF151">
    <property type="entry name" value="SOLUTE CARRIER ORGANIC ANION TRANSPORTER FAMILY MEMBER"/>
    <property type="match status" value="1"/>
</dbReference>
<evidence type="ECO:0000256" key="6">
    <source>
        <dbReference type="ARBA" id="ARBA00023136"/>
    </source>
</evidence>
<evidence type="ECO:0000256" key="8">
    <source>
        <dbReference type="RuleBase" id="RU362056"/>
    </source>
</evidence>
<comment type="caution">
    <text evidence="11">The sequence shown here is derived from an EMBL/GenBank/DDBJ whole genome shotgun (WGS) entry which is preliminary data.</text>
</comment>
<feature type="transmembrane region" description="Helical" evidence="8">
    <location>
        <begin position="220"/>
        <end position="243"/>
    </location>
</feature>
<evidence type="ECO:0000259" key="10">
    <source>
        <dbReference type="PROSITE" id="PS51465"/>
    </source>
</evidence>
<protein>
    <recommendedName>
        <fullName evidence="8">Solute carrier organic anion transporter family member</fullName>
    </recommendedName>
</protein>
<keyword evidence="8" id="KW-0406">Ion transport</keyword>
<proteinExistence type="inferred from homology"/>
<evidence type="ECO:0000313" key="12">
    <source>
        <dbReference type="Proteomes" id="UP001201812"/>
    </source>
</evidence>
<comment type="subcellular location">
    <subcellularLocation>
        <location evidence="1 8">Cell membrane</location>
        <topology evidence="1 8">Multi-pass membrane protein</topology>
    </subcellularLocation>
</comment>
<keyword evidence="6 8" id="KW-0472">Membrane</keyword>
<evidence type="ECO:0000256" key="3">
    <source>
        <dbReference type="ARBA" id="ARBA00022475"/>
    </source>
</evidence>
<name>A0AAD4NAB6_9BILA</name>
<keyword evidence="7" id="KW-1015">Disulfide bond</keyword>
<dbReference type="GO" id="GO:0015347">
    <property type="term" value="F:sodium-independent organic anion transmembrane transporter activity"/>
    <property type="evidence" value="ECO:0007669"/>
    <property type="project" value="TreeGrafter"/>
</dbReference>
<feature type="transmembrane region" description="Helical" evidence="8">
    <location>
        <begin position="52"/>
        <end position="70"/>
    </location>
</feature>
<organism evidence="11 12">
    <name type="scientific">Ditylenchus destructor</name>
    <dbReference type="NCBI Taxonomy" id="166010"/>
    <lineage>
        <taxon>Eukaryota</taxon>
        <taxon>Metazoa</taxon>
        <taxon>Ecdysozoa</taxon>
        <taxon>Nematoda</taxon>
        <taxon>Chromadorea</taxon>
        <taxon>Rhabditida</taxon>
        <taxon>Tylenchina</taxon>
        <taxon>Tylenchomorpha</taxon>
        <taxon>Sphaerularioidea</taxon>
        <taxon>Anguinidae</taxon>
        <taxon>Anguininae</taxon>
        <taxon>Ditylenchus</taxon>
    </lineage>
</organism>
<keyword evidence="5 8" id="KW-1133">Transmembrane helix</keyword>
<comment type="caution">
    <text evidence="8">Lacks conserved residue(s) required for the propagation of feature annotation.</text>
</comment>
<gene>
    <name evidence="11" type="ORF">DdX_03548</name>
</gene>
<keyword evidence="12" id="KW-1185">Reference proteome</keyword>
<sequence>MSKYLERQFGVAPSKANMLIGAVMVPMAGCGTMLAGFLIHHFRMSCVRTLQFCVVLVVCSLMLSPMYFIYCDHDQLVGIERHYPVDDDISNHYDNETDYFVYHLEVSCNARCQCFSTEYHPVCAEFSDGSQVSFYSPCYAGCNQPFDPQQKEYSNCSCAPETTNGGYRRVKKGFCESKCRGLFAFLFLFAPFCFFTFAVGVALITVVLRTVDYDERSFALGIQWILVRIIGTIPAPVVFGWLFDVSCVRQHLDPCSGVHGSCMLYHNKSLADLFFAFSVGGQLVAIVCLLSVLLFFSNSLRDDPLPTKAAAAPNLSDIDELENQNADNAEIILNRDEDDEDEEENESHLEFHPMLGAAETSEDRERKI</sequence>
<reference evidence="11" key="1">
    <citation type="submission" date="2022-01" db="EMBL/GenBank/DDBJ databases">
        <title>Genome Sequence Resource for Two Populations of Ditylenchus destructor, the Migratory Endoparasitic Phytonematode.</title>
        <authorList>
            <person name="Zhang H."/>
            <person name="Lin R."/>
            <person name="Xie B."/>
        </authorList>
    </citation>
    <scope>NUCLEOTIDE SEQUENCE</scope>
    <source>
        <strain evidence="11">BazhouSP</strain>
    </source>
</reference>
<feature type="compositionally biased region" description="Acidic residues" evidence="9">
    <location>
        <begin position="336"/>
        <end position="345"/>
    </location>
</feature>
<evidence type="ECO:0000256" key="5">
    <source>
        <dbReference type="ARBA" id="ARBA00022989"/>
    </source>
</evidence>